<evidence type="ECO:0000313" key="8">
    <source>
        <dbReference type="Proteomes" id="UP000288216"/>
    </source>
</evidence>
<comment type="caution">
    <text evidence="7">The sequence shown here is derived from an EMBL/GenBank/DDBJ whole genome shotgun (WGS) entry which is preliminary data.</text>
</comment>
<comment type="similarity">
    <text evidence="2">Belongs to the CD225/Dispanin family.</text>
</comment>
<reference evidence="7 8" key="1">
    <citation type="journal article" date="2018" name="Nat. Ecol. Evol.">
        <title>Shark genomes provide insights into elasmobranch evolution and the origin of vertebrates.</title>
        <authorList>
            <person name="Hara Y"/>
            <person name="Yamaguchi K"/>
            <person name="Onimaru K"/>
            <person name="Kadota M"/>
            <person name="Koyanagi M"/>
            <person name="Keeley SD"/>
            <person name="Tatsumi K"/>
            <person name="Tanaka K"/>
            <person name="Motone F"/>
            <person name="Kageyama Y"/>
            <person name="Nozu R"/>
            <person name="Adachi N"/>
            <person name="Nishimura O"/>
            <person name="Nakagawa R"/>
            <person name="Tanegashima C"/>
            <person name="Kiyatake I"/>
            <person name="Matsumoto R"/>
            <person name="Murakumo K"/>
            <person name="Nishida K"/>
            <person name="Terakita A"/>
            <person name="Kuratani S"/>
            <person name="Sato K"/>
            <person name="Hyodo S Kuraku.S."/>
        </authorList>
    </citation>
    <scope>NUCLEOTIDE SEQUENCE [LARGE SCALE GENOMIC DNA]</scope>
</reference>
<dbReference type="EMBL" id="BFAA01007054">
    <property type="protein sequence ID" value="GCB66920.1"/>
    <property type="molecule type" value="Genomic_DNA"/>
</dbReference>
<dbReference type="OrthoDB" id="9882660at2759"/>
<evidence type="ECO:0000313" key="7">
    <source>
        <dbReference type="EMBL" id="GCB66920.1"/>
    </source>
</evidence>
<dbReference type="Pfam" id="PF04505">
    <property type="entry name" value="CD225"/>
    <property type="match status" value="1"/>
</dbReference>
<evidence type="ECO:0000256" key="6">
    <source>
        <dbReference type="SAM" id="Phobius"/>
    </source>
</evidence>
<comment type="subcellular location">
    <subcellularLocation>
        <location evidence="1">Membrane</location>
    </subcellularLocation>
</comment>
<evidence type="ECO:0000256" key="4">
    <source>
        <dbReference type="ARBA" id="ARBA00022989"/>
    </source>
</evidence>
<feature type="transmembrane region" description="Helical" evidence="6">
    <location>
        <begin position="41"/>
        <end position="65"/>
    </location>
</feature>
<evidence type="ECO:0000256" key="3">
    <source>
        <dbReference type="ARBA" id="ARBA00022692"/>
    </source>
</evidence>
<evidence type="ECO:0000256" key="1">
    <source>
        <dbReference type="ARBA" id="ARBA00004370"/>
    </source>
</evidence>
<dbReference type="STRING" id="75743.A0A401P1D2"/>
<gene>
    <name evidence="7" type="ORF">scyTo_0013634</name>
</gene>
<evidence type="ECO:0000256" key="5">
    <source>
        <dbReference type="ARBA" id="ARBA00023136"/>
    </source>
</evidence>
<dbReference type="InterPro" id="IPR007593">
    <property type="entry name" value="CD225/Dispanin_fam"/>
</dbReference>
<accession>A0A401P1D2</accession>
<keyword evidence="8" id="KW-1185">Reference proteome</keyword>
<dbReference type="Proteomes" id="UP000288216">
    <property type="component" value="Unassembled WGS sequence"/>
</dbReference>
<dbReference type="AlphaFoldDB" id="A0A401P1D2"/>
<proteinExistence type="inferred from homology"/>
<dbReference type="PANTHER" id="PTHR13999">
    <property type="entry name" value="INTERFERON INDUCIBLE TRANSMEMBRANE PROTEIN"/>
    <property type="match status" value="1"/>
</dbReference>
<name>A0A401P1D2_SCYTO</name>
<dbReference type="GO" id="GO:0005886">
    <property type="term" value="C:plasma membrane"/>
    <property type="evidence" value="ECO:0007669"/>
    <property type="project" value="TreeGrafter"/>
</dbReference>
<dbReference type="InterPro" id="IPR051517">
    <property type="entry name" value="IFITM_antiviral_protein"/>
</dbReference>
<sequence>MNFCCLGFVALVFSVKSRDHKFANDLEGARFFARRARIINIVASVLSIVIFLVFIALAAAGVFNLPKTGQQKTFLERGK</sequence>
<organism evidence="7 8">
    <name type="scientific">Scyliorhinus torazame</name>
    <name type="common">Cloudy catshark</name>
    <name type="synonym">Catulus torazame</name>
    <dbReference type="NCBI Taxonomy" id="75743"/>
    <lineage>
        <taxon>Eukaryota</taxon>
        <taxon>Metazoa</taxon>
        <taxon>Chordata</taxon>
        <taxon>Craniata</taxon>
        <taxon>Vertebrata</taxon>
        <taxon>Chondrichthyes</taxon>
        <taxon>Elasmobranchii</taxon>
        <taxon>Galeomorphii</taxon>
        <taxon>Galeoidea</taxon>
        <taxon>Carcharhiniformes</taxon>
        <taxon>Scyliorhinidae</taxon>
        <taxon>Scyliorhinus</taxon>
    </lineage>
</organism>
<keyword evidence="4 6" id="KW-1133">Transmembrane helix</keyword>
<keyword evidence="3 6" id="KW-0812">Transmembrane</keyword>
<dbReference type="PANTHER" id="PTHR13999:SF10">
    <property type="entry name" value="INTERFERON-INDUCED TRANSMEMBRANE PROTEIN 5"/>
    <property type="match status" value="1"/>
</dbReference>
<protein>
    <submittedName>
        <fullName evidence="7">Uncharacterized protein</fullName>
    </submittedName>
</protein>
<keyword evidence="5 6" id="KW-0472">Membrane</keyword>
<evidence type="ECO:0000256" key="2">
    <source>
        <dbReference type="ARBA" id="ARBA00006843"/>
    </source>
</evidence>